<comment type="caution">
    <text evidence="1">The sequence shown here is derived from an EMBL/GenBank/DDBJ whole genome shotgun (WGS) entry which is preliminary data.</text>
</comment>
<protein>
    <submittedName>
        <fullName evidence="1">Uncharacterized protein</fullName>
    </submittedName>
</protein>
<sequence length="103" mass="12015">MQENVTGQILGYTWILESTYLVEDNGLEHSTVSGFEGEYMNFYDNGTCYSSMRSSMLFDIKCDHVVLNKAQYKVDITTYPGILELLQINNNPNHLRTKYRYIR</sequence>
<organism evidence="1 2">
    <name type="scientific">Wandonia haliotis</name>
    <dbReference type="NCBI Taxonomy" id="574963"/>
    <lineage>
        <taxon>Bacteria</taxon>
        <taxon>Pseudomonadati</taxon>
        <taxon>Bacteroidota</taxon>
        <taxon>Flavobacteriia</taxon>
        <taxon>Flavobacteriales</taxon>
        <taxon>Crocinitomicaceae</taxon>
        <taxon>Wandonia</taxon>
    </lineage>
</organism>
<gene>
    <name evidence="1" type="ORF">GCM10009118_04070</name>
</gene>
<dbReference type="EMBL" id="BAAAFH010000003">
    <property type="protein sequence ID" value="GAA0873999.1"/>
    <property type="molecule type" value="Genomic_DNA"/>
</dbReference>
<name>A0ABN1MLY2_9FLAO</name>
<reference evidence="1 2" key="1">
    <citation type="journal article" date="2019" name="Int. J. Syst. Evol. Microbiol.">
        <title>The Global Catalogue of Microorganisms (GCM) 10K type strain sequencing project: providing services to taxonomists for standard genome sequencing and annotation.</title>
        <authorList>
            <consortium name="The Broad Institute Genomics Platform"/>
            <consortium name="The Broad Institute Genome Sequencing Center for Infectious Disease"/>
            <person name="Wu L."/>
            <person name="Ma J."/>
        </authorList>
    </citation>
    <scope>NUCLEOTIDE SEQUENCE [LARGE SCALE GENOMIC DNA]</scope>
    <source>
        <strain evidence="1 2">JCM 16083</strain>
    </source>
</reference>
<proteinExistence type="predicted"/>
<accession>A0ABN1MLY2</accession>
<dbReference type="Proteomes" id="UP001501126">
    <property type="component" value="Unassembled WGS sequence"/>
</dbReference>
<evidence type="ECO:0000313" key="2">
    <source>
        <dbReference type="Proteomes" id="UP001501126"/>
    </source>
</evidence>
<keyword evidence="2" id="KW-1185">Reference proteome</keyword>
<evidence type="ECO:0000313" key="1">
    <source>
        <dbReference type="EMBL" id="GAA0873999.1"/>
    </source>
</evidence>